<gene>
    <name evidence="2" type="ORF">X801_08293</name>
</gene>
<keyword evidence="1" id="KW-1133">Transmembrane helix</keyword>
<dbReference type="AlphaFoldDB" id="A0A1S8WN75"/>
<name>A0A1S8WN75_OPIVI</name>
<dbReference type="EMBL" id="KV900175">
    <property type="protein sequence ID" value="OON15899.1"/>
    <property type="molecule type" value="Genomic_DNA"/>
</dbReference>
<evidence type="ECO:0000256" key="1">
    <source>
        <dbReference type="SAM" id="Phobius"/>
    </source>
</evidence>
<keyword evidence="1" id="KW-0472">Membrane</keyword>
<accession>A0A1S8WN75</accession>
<evidence type="ECO:0000313" key="3">
    <source>
        <dbReference type="Proteomes" id="UP000243686"/>
    </source>
</evidence>
<sequence length="83" mass="9721">MSNALFIAIDATKSKLKRFCILWRLTTLLIFYPLVYCARRQCFNLEQELSYCSQKLKVKMPVNQLAGYSFGYGSLNDTEYMCR</sequence>
<feature type="transmembrane region" description="Helical" evidence="1">
    <location>
        <begin position="21"/>
        <end position="36"/>
    </location>
</feature>
<organism evidence="2 3">
    <name type="scientific">Opisthorchis viverrini</name>
    <name type="common">Southeast Asian liver fluke</name>
    <dbReference type="NCBI Taxonomy" id="6198"/>
    <lineage>
        <taxon>Eukaryota</taxon>
        <taxon>Metazoa</taxon>
        <taxon>Spiralia</taxon>
        <taxon>Lophotrochozoa</taxon>
        <taxon>Platyhelminthes</taxon>
        <taxon>Trematoda</taxon>
        <taxon>Digenea</taxon>
        <taxon>Opisthorchiida</taxon>
        <taxon>Opisthorchiata</taxon>
        <taxon>Opisthorchiidae</taxon>
        <taxon>Opisthorchis</taxon>
    </lineage>
</organism>
<proteinExistence type="predicted"/>
<protein>
    <submittedName>
        <fullName evidence="2">Uncharacterized protein</fullName>
    </submittedName>
</protein>
<reference evidence="2 3" key="1">
    <citation type="submission" date="2015-03" db="EMBL/GenBank/DDBJ databases">
        <title>Draft genome of the nematode, Opisthorchis viverrini.</title>
        <authorList>
            <person name="Mitreva M."/>
        </authorList>
    </citation>
    <scope>NUCLEOTIDE SEQUENCE [LARGE SCALE GENOMIC DNA]</scope>
    <source>
        <strain evidence="2">Khon Kaen</strain>
    </source>
</reference>
<dbReference type="Proteomes" id="UP000243686">
    <property type="component" value="Unassembled WGS sequence"/>
</dbReference>
<evidence type="ECO:0000313" key="2">
    <source>
        <dbReference type="EMBL" id="OON15899.1"/>
    </source>
</evidence>
<keyword evidence="3" id="KW-1185">Reference proteome</keyword>
<keyword evidence="1" id="KW-0812">Transmembrane</keyword>